<evidence type="ECO:0000256" key="1">
    <source>
        <dbReference type="ARBA" id="ARBA00001933"/>
    </source>
</evidence>
<dbReference type="GO" id="GO:0008483">
    <property type="term" value="F:transaminase activity"/>
    <property type="evidence" value="ECO:0007669"/>
    <property type="project" value="UniProtKB-KW"/>
</dbReference>
<dbReference type="InterPro" id="IPR004839">
    <property type="entry name" value="Aminotransferase_I/II_large"/>
</dbReference>
<evidence type="ECO:0000256" key="4">
    <source>
        <dbReference type="ARBA" id="ARBA00022576"/>
    </source>
</evidence>
<dbReference type="AlphaFoldDB" id="A0A1W1ZY25"/>
<proteinExistence type="inferred from homology"/>
<keyword evidence="5" id="KW-0808">Transferase</keyword>
<sequence length="397" mass="45122">MAVIFAERMDLMCASEIREILKITQRPEVISFAGGLPAPELFPVEAMKQVAVKVLNEAGQEALQYSTTEGFERLRQQIAARMNRKFNTNVQENNVLITSGSQQALDFSGKLFLSAGDVVLCESPTYLAAISAFKAYQPRFIAVPTDDQGMIIEELKKILETTTNVKLIYIVPDFQNPTGRTWSLTRRQQLMEVVNEYELPVIEDNPYGELRFEGDFLPAVKSMDTKGLVIFVSTFSKTFCPGLRVGWIAADSRFIERYVLIKQGADLHTSSLSQREISAYMDMYDFESHIANIIKVYRSRRDAMVNAMEEYFDSAVTFTRPQGGLFTWVEMPKHIKAVSLLKECLQHHVAFVPGDSFFPNGGVENTFRLNYSNMPEERINEGIRRLAMVMAKYNNYK</sequence>
<evidence type="ECO:0000256" key="6">
    <source>
        <dbReference type="ARBA" id="ARBA00022898"/>
    </source>
</evidence>
<dbReference type="InterPro" id="IPR050859">
    <property type="entry name" value="Class-I_PLP-dep_aminotransf"/>
</dbReference>
<dbReference type="PANTHER" id="PTHR42790:SF19">
    <property type="entry name" value="KYNURENINE_ALPHA-AMINOADIPATE AMINOTRANSFERASE, MITOCHONDRIAL"/>
    <property type="match status" value="1"/>
</dbReference>
<comment type="subunit">
    <text evidence="3">Homodimer.</text>
</comment>
<comment type="cofactor">
    <cofactor evidence="1">
        <name>pyridoxal 5'-phosphate</name>
        <dbReference type="ChEBI" id="CHEBI:597326"/>
    </cofactor>
</comment>
<evidence type="ECO:0000313" key="9">
    <source>
        <dbReference type="Proteomes" id="UP000192738"/>
    </source>
</evidence>
<dbReference type="SUPFAM" id="SSF53383">
    <property type="entry name" value="PLP-dependent transferases"/>
    <property type="match status" value="1"/>
</dbReference>
<name>A0A1W1ZY25_9FIRM</name>
<dbReference type="Gene3D" id="3.40.640.10">
    <property type="entry name" value="Type I PLP-dependent aspartate aminotransferase-like (Major domain)"/>
    <property type="match status" value="1"/>
</dbReference>
<dbReference type="EMBL" id="FWXI01000004">
    <property type="protein sequence ID" value="SMC53317.1"/>
    <property type="molecule type" value="Genomic_DNA"/>
</dbReference>
<dbReference type="CDD" id="cd00609">
    <property type="entry name" value="AAT_like"/>
    <property type="match status" value="1"/>
</dbReference>
<reference evidence="8 9" key="1">
    <citation type="submission" date="2017-04" db="EMBL/GenBank/DDBJ databases">
        <authorList>
            <person name="Afonso C.L."/>
            <person name="Miller P.J."/>
            <person name="Scott M.A."/>
            <person name="Spackman E."/>
            <person name="Goraichik I."/>
            <person name="Dimitrov K.M."/>
            <person name="Suarez D.L."/>
            <person name="Swayne D.E."/>
        </authorList>
    </citation>
    <scope>NUCLEOTIDE SEQUENCE [LARGE SCALE GENOMIC DNA]</scope>
    <source>
        <strain evidence="8 9">DSM 5090</strain>
    </source>
</reference>
<keyword evidence="9" id="KW-1185">Reference proteome</keyword>
<dbReference type="PANTHER" id="PTHR42790">
    <property type="entry name" value="AMINOTRANSFERASE"/>
    <property type="match status" value="1"/>
</dbReference>
<dbReference type="InterPro" id="IPR015421">
    <property type="entry name" value="PyrdxlP-dep_Trfase_major"/>
</dbReference>
<keyword evidence="6" id="KW-0663">Pyridoxal phosphate</keyword>
<dbReference type="InterPro" id="IPR015424">
    <property type="entry name" value="PyrdxlP-dep_Trfase"/>
</dbReference>
<dbReference type="GO" id="GO:0030170">
    <property type="term" value="F:pyridoxal phosphate binding"/>
    <property type="evidence" value="ECO:0007669"/>
    <property type="project" value="InterPro"/>
</dbReference>
<evidence type="ECO:0000313" key="8">
    <source>
        <dbReference type="EMBL" id="SMC53317.1"/>
    </source>
</evidence>
<dbReference type="RefSeq" id="WP_084574918.1">
    <property type="nucleotide sequence ID" value="NZ_CP155572.1"/>
</dbReference>
<dbReference type="InterPro" id="IPR015422">
    <property type="entry name" value="PyrdxlP-dep_Trfase_small"/>
</dbReference>
<dbReference type="Gene3D" id="3.90.1150.10">
    <property type="entry name" value="Aspartate Aminotransferase, domain 1"/>
    <property type="match status" value="1"/>
</dbReference>
<protein>
    <submittedName>
        <fullName evidence="8">2-aminoadipate transaminase</fullName>
    </submittedName>
</protein>
<evidence type="ECO:0000256" key="3">
    <source>
        <dbReference type="ARBA" id="ARBA00011738"/>
    </source>
</evidence>
<keyword evidence="4" id="KW-0032">Aminotransferase</keyword>
<evidence type="ECO:0000259" key="7">
    <source>
        <dbReference type="Pfam" id="PF00155"/>
    </source>
</evidence>
<accession>A0A1W1ZY25</accession>
<dbReference type="GO" id="GO:1901605">
    <property type="term" value="P:alpha-amino acid metabolic process"/>
    <property type="evidence" value="ECO:0007669"/>
    <property type="project" value="TreeGrafter"/>
</dbReference>
<dbReference type="FunFam" id="3.40.640.10:FF:000053">
    <property type="entry name" value="Aminotransferase, class I"/>
    <property type="match status" value="1"/>
</dbReference>
<evidence type="ECO:0000256" key="5">
    <source>
        <dbReference type="ARBA" id="ARBA00022679"/>
    </source>
</evidence>
<feature type="domain" description="Aminotransferase class I/classII large" evidence="7">
    <location>
        <begin position="43"/>
        <end position="386"/>
    </location>
</feature>
<dbReference type="OrthoDB" id="9802328at2"/>
<evidence type="ECO:0000256" key="2">
    <source>
        <dbReference type="ARBA" id="ARBA00007441"/>
    </source>
</evidence>
<dbReference type="STRING" id="112901.SAMN04488500_104281"/>
<organism evidence="8 9">
    <name type="scientific">Sporomusa malonica</name>
    <dbReference type="NCBI Taxonomy" id="112901"/>
    <lineage>
        <taxon>Bacteria</taxon>
        <taxon>Bacillati</taxon>
        <taxon>Bacillota</taxon>
        <taxon>Negativicutes</taxon>
        <taxon>Selenomonadales</taxon>
        <taxon>Sporomusaceae</taxon>
        <taxon>Sporomusa</taxon>
    </lineage>
</organism>
<gene>
    <name evidence="8" type="ORF">SAMN04488500_104281</name>
</gene>
<dbReference type="Pfam" id="PF00155">
    <property type="entry name" value="Aminotran_1_2"/>
    <property type="match status" value="1"/>
</dbReference>
<dbReference type="Proteomes" id="UP000192738">
    <property type="component" value="Unassembled WGS sequence"/>
</dbReference>
<comment type="similarity">
    <text evidence="2">Belongs to the class-I pyridoxal-phosphate-dependent aminotransferase family.</text>
</comment>